<keyword evidence="1" id="KW-1133">Transmembrane helix</keyword>
<keyword evidence="2" id="KW-0614">Plasmid</keyword>
<evidence type="ECO:0000313" key="2">
    <source>
        <dbReference type="EMBL" id="AHH07895.1"/>
    </source>
</evidence>
<name>W5SM23_9SPIR</name>
<protein>
    <submittedName>
        <fullName evidence="2">Uncharacterized protein</fullName>
    </submittedName>
</protein>
<gene>
    <name evidence="2" type="ORF">BCD_1829</name>
</gene>
<dbReference type="AlphaFoldDB" id="W5SM23"/>
<geneLocation type="plasmid" evidence="2">
    <name>unnamed</name>
</geneLocation>
<reference evidence="2" key="1">
    <citation type="submission" date="2013-02" db="EMBL/GenBank/DDBJ databases">
        <title>Comparative genomics of Borrelia species.</title>
        <authorList>
            <person name="Schwan T.G."/>
            <person name="Raffel S.J."/>
            <person name="Porcella S.F."/>
        </authorList>
    </citation>
    <scope>NUCLEOTIDE SEQUENCE</scope>
    <source>
        <strain evidence="2">DOU</strain>
        <plasmid evidence="2">unnamed</plasmid>
    </source>
</reference>
<proteinExistence type="predicted"/>
<feature type="transmembrane region" description="Helical" evidence="1">
    <location>
        <begin position="20"/>
        <end position="44"/>
    </location>
</feature>
<accession>W5SM23</accession>
<dbReference type="HOGENOM" id="CLU_1318845_0_0_12"/>
<sequence length="231" mass="27417">MLFFSFNFFGIHFFEIKCMVYIYIMKMLVNVVSITFLFLFLFVACSFERNLREFNSVIWDKALQFEQKALDKIGIAIGYIEGEHKNWDGVERALQDAIQLEEQALITLRDINRKFKESLGSYPSYTRYIYSYEDCKKLQSKLEMELNFKSKNISKFYGNTDFSNLDFVGGEQKHKNKLDQNLQGALKFLKGCRERMGVDIILRGFMKNSTSFYNFTFSKNYVEHENEKMRK</sequence>
<evidence type="ECO:0000256" key="1">
    <source>
        <dbReference type="SAM" id="Phobius"/>
    </source>
</evidence>
<keyword evidence="1" id="KW-0472">Membrane</keyword>
<dbReference type="EMBL" id="CP004342">
    <property type="protein sequence ID" value="AHH07895.1"/>
    <property type="molecule type" value="Genomic_DNA"/>
</dbReference>
<organism evidence="2">
    <name type="scientific">Borrelia crocidurae DOU</name>
    <dbReference type="NCBI Taxonomy" id="1293575"/>
    <lineage>
        <taxon>Bacteria</taxon>
        <taxon>Pseudomonadati</taxon>
        <taxon>Spirochaetota</taxon>
        <taxon>Spirochaetia</taxon>
        <taxon>Spirochaetales</taxon>
        <taxon>Borreliaceae</taxon>
        <taxon>Borrelia</taxon>
    </lineage>
</organism>
<keyword evidence="1" id="KW-0812">Transmembrane</keyword>